<proteinExistence type="predicted"/>
<evidence type="ECO:0000259" key="1">
    <source>
        <dbReference type="PROSITE" id="PS50995"/>
    </source>
</evidence>
<dbReference type="InterPro" id="IPR036388">
    <property type="entry name" value="WH-like_DNA-bd_sf"/>
</dbReference>
<accession>A0A9W5RF67</accession>
<dbReference type="InterPro" id="IPR039422">
    <property type="entry name" value="MarR/SlyA-like"/>
</dbReference>
<reference evidence="2 3" key="1">
    <citation type="submission" date="2013-05" db="EMBL/GenBank/DDBJ databases">
        <title>The Genome Sequence of Actinomyces europaeus ACS-120-V-COL10B.</title>
        <authorList>
            <consortium name="The Broad Institute Genomics Platform"/>
            <person name="Earl A."/>
            <person name="Ward D."/>
            <person name="Feldgarden M."/>
            <person name="Gevers D."/>
            <person name="Saerens B."/>
            <person name="Vaneechoutte M."/>
            <person name="Walker B."/>
            <person name="Young S."/>
            <person name="Zeng Q."/>
            <person name="Gargeya S."/>
            <person name="Fitzgerald M."/>
            <person name="Haas B."/>
            <person name="Abouelleil A."/>
            <person name="Allen A.W."/>
            <person name="Alvarado L."/>
            <person name="Arachchi H.M."/>
            <person name="Berlin A.M."/>
            <person name="Chapman S.B."/>
            <person name="Gainer-Dewar J."/>
            <person name="Goldberg J."/>
            <person name="Griggs A."/>
            <person name="Gujja S."/>
            <person name="Hansen M."/>
            <person name="Howarth C."/>
            <person name="Imamovic A."/>
            <person name="Ireland A."/>
            <person name="Larimer J."/>
            <person name="McCowan C."/>
            <person name="Murphy C."/>
            <person name="Pearson M."/>
            <person name="Poon T.W."/>
            <person name="Priest M."/>
            <person name="Roberts A."/>
            <person name="Saif S."/>
            <person name="Shea T."/>
            <person name="Sisk P."/>
            <person name="Sykes S."/>
            <person name="Wortman J."/>
            <person name="Nusbaum C."/>
            <person name="Birren B."/>
        </authorList>
    </citation>
    <scope>NUCLEOTIDE SEQUENCE [LARGE SCALE GENOMIC DNA]</scope>
    <source>
        <strain evidence="2 3">ACS-120-V-Col10b</strain>
    </source>
</reference>
<evidence type="ECO:0000313" key="3">
    <source>
        <dbReference type="Proteomes" id="UP000014387"/>
    </source>
</evidence>
<dbReference type="SUPFAM" id="SSF46785">
    <property type="entry name" value="Winged helix' DNA-binding domain"/>
    <property type="match status" value="1"/>
</dbReference>
<comment type="caution">
    <text evidence="2">The sequence shown here is derived from an EMBL/GenBank/DDBJ whole genome shotgun (WGS) entry which is preliminary data.</text>
</comment>
<dbReference type="PROSITE" id="PS50995">
    <property type="entry name" value="HTH_MARR_2"/>
    <property type="match status" value="1"/>
</dbReference>
<gene>
    <name evidence="2" type="ORF">HMPREF9238_01082</name>
</gene>
<dbReference type="GO" id="GO:0003700">
    <property type="term" value="F:DNA-binding transcription factor activity"/>
    <property type="evidence" value="ECO:0007669"/>
    <property type="project" value="InterPro"/>
</dbReference>
<dbReference type="Proteomes" id="UP000014387">
    <property type="component" value="Unassembled WGS sequence"/>
</dbReference>
<dbReference type="Pfam" id="PF12802">
    <property type="entry name" value="MarR_2"/>
    <property type="match status" value="1"/>
</dbReference>
<dbReference type="AlphaFoldDB" id="A0A9W5RF67"/>
<protein>
    <recommendedName>
        <fullName evidence="1">HTH marR-type domain-containing protein</fullName>
    </recommendedName>
</protein>
<name>A0A9W5RF67_9ACTO</name>
<dbReference type="GO" id="GO:0006950">
    <property type="term" value="P:response to stress"/>
    <property type="evidence" value="ECO:0007669"/>
    <property type="project" value="TreeGrafter"/>
</dbReference>
<dbReference type="Gene3D" id="1.10.10.10">
    <property type="entry name" value="Winged helix-like DNA-binding domain superfamily/Winged helix DNA-binding domain"/>
    <property type="match status" value="1"/>
</dbReference>
<sequence length="147" mass="16559">MAAWRAWRVYFETTARAQDAIDAALREGADVTLAEYNVLLLLQEAEGRRLRFKDLAAKMSFSKSRLSYQVKVLEKRGLVCRGEVEGDARGLYVQLTQAGLLTFLRAGKLHALQVEQLMLTELSIGEAEVIERVFTRLATRLEELGEA</sequence>
<dbReference type="EMBL" id="AGWN01000001">
    <property type="protein sequence ID" value="EPD31314.1"/>
    <property type="molecule type" value="Genomic_DNA"/>
</dbReference>
<evidence type="ECO:0000313" key="2">
    <source>
        <dbReference type="EMBL" id="EPD31314.1"/>
    </source>
</evidence>
<dbReference type="PANTHER" id="PTHR33164:SF99">
    <property type="entry name" value="MARR FAMILY REGULATORY PROTEIN"/>
    <property type="match status" value="1"/>
</dbReference>
<dbReference type="InterPro" id="IPR036390">
    <property type="entry name" value="WH_DNA-bd_sf"/>
</dbReference>
<dbReference type="PANTHER" id="PTHR33164">
    <property type="entry name" value="TRANSCRIPTIONAL REGULATOR, MARR FAMILY"/>
    <property type="match status" value="1"/>
</dbReference>
<keyword evidence="3" id="KW-1185">Reference proteome</keyword>
<feature type="domain" description="HTH marR-type" evidence="1">
    <location>
        <begin position="1"/>
        <end position="139"/>
    </location>
</feature>
<organism evidence="2 3">
    <name type="scientific">Gleimia europaea ACS-120-V-Col10b</name>
    <dbReference type="NCBI Taxonomy" id="883069"/>
    <lineage>
        <taxon>Bacteria</taxon>
        <taxon>Bacillati</taxon>
        <taxon>Actinomycetota</taxon>
        <taxon>Actinomycetes</taxon>
        <taxon>Actinomycetales</taxon>
        <taxon>Actinomycetaceae</taxon>
        <taxon>Gleimia</taxon>
    </lineage>
</organism>
<dbReference type="SMART" id="SM00347">
    <property type="entry name" value="HTH_MARR"/>
    <property type="match status" value="1"/>
</dbReference>
<dbReference type="InterPro" id="IPR000835">
    <property type="entry name" value="HTH_MarR-typ"/>
</dbReference>